<dbReference type="NCBIfam" id="TIGR00231">
    <property type="entry name" value="small_GTP"/>
    <property type="match status" value="1"/>
</dbReference>
<evidence type="ECO:0000259" key="8">
    <source>
        <dbReference type="PROSITE" id="PS51706"/>
    </source>
</evidence>
<evidence type="ECO:0000256" key="3">
    <source>
        <dbReference type="ARBA" id="ARBA00015370"/>
    </source>
</evidence>
<keyword evidence="4" id="KW-0479">Metal-binding</keyword>
<evidence type="ECO:0000256" key="2">
    <source>
        <dbReference type="ARBA" id="ARBA00009638"/>
    </source>
</evidence>
<dbReference type="AlphaFoldDB" id="R4XE31"/>
<keyword evidence="7" id="KW-0342">GTP-binding</keyword>
<feature type="domain" description="EngB-type G" evidence="8">
    <location>
        <begin position="57"/>
        <end position="232"/>
    </location>
</feature>
<dbReference type="eggNOG" id="KOG2486">
    <property type="taxonomic scope" value="Eukaryota"/>
</dbReference>
<comment type="cofactor">
    <cofactor evidence="1">
        <name>Mg(2+)</name>
        <dbReference type="ChEBI" id="CHEBI:18420"/>
    </cofactor>
</comment>
<keyword evidence="5" id="KW-0547">Nucleotide-binding</keyword>
<evidence type="ECO:0000256" key="5">
    <source>
        <dbReference type="ARBA" id="ARBA00022741"/>
    </source>
</evidence>
<dbReference type="GO" id="GO:0005525">
    <property type="term" value="F:GTP binding"/>
    <property type="evidence" value="ECO:0007669"/>
    <property type="project" value="UniProtKB-KW"/>
</dbReference>
<dbReference type="InterPro" id="IPR005225">
    <property type="entry name" value="Small_GTP-bd"/>
</dbReference>
<dbReference type="InterPro" id="IPR052279">
    <property type="entry name" value="EngB_GTPase"/>
</dbReference>
<evidence type="ECO:0000256" key="6">
    <source>
        <dbReference type="ARBA" id="ARBA00022842"/>
    </source>
</evidence>
<reference evidence="9 10" key="1">
    <citation type="journal article" date="2013" name="MBio">
        <title>Genome sequencing of the plant pathogen Taphrina deformans, the causal agent of peach leaf curl.</title>
        <authorList>
            <person name="Cisse O.H."/>
            <person name="Almeida J.M.G.C.F."/>
            <person name="Fonseca A."/>
            <person name="Kumar A.A."/>
            <person name="Salojaervi J."/>
            <person name="Overmyer K."/>
            <person name="Hauser P.M."/>
            <person name="Pagni M."/>
        </authorList>
    </citation>
    <scope>NUCLEOTIDE SEQUENCE [LARGE SCALE GENOMIC DNA]</scope>
    <source>
        <strain evidence="10">PYCC 5710 / ATCC 11124 / CBS 356.35 / IMI 108563 / JCM 9778 / NBRC 8474</strain>
    </source>
</reference>
<gene>
    <name evidence="9" type="ORF">TAPDE_002814</name>
</gene>
<comment type="similarity">
    <text evidence="2">Belongs to the TRAFAC class TrmE-Era-EngA-EngB-Septin-like GTPase superfamily. EngB GTPase family.</text>
</comment>
<dbReference type="InterPro" id="IPR006073">
    <property type="entry name" value="GTP-bd"/>
</dbReference>
<dbReference type="EMBL" id="CAHR02000096">
    <property type="protein sequence ID" value="CCG82690.1"/>
    <property type="molecule type" value="Genomic_DNA"/>
</dbReference>
<dbReference type="SUPFAM" id="SSF52540">
    <property type="entry name" value="P-loop containing nucleoside triphosphate hydrolases"/>
    <property type="match status" value="1"/>
</dbReference>
<proteinExistence type="inferred from homology"/>
<dbReference type="InterPro" id="IPR019987">
    <property type="entry name" value="GTP-bd_ribosome_bio_YsxC"/>
</dbReference>
<dbReference type="Gene3D" id="3.40.50.300">
    <property type="entry name" value="P-loop containing nucleotide triphosphate hydrolases"/>
    <property type="match status" value="1"/>
</dbReference>
<accession>R4XE31</accession>
<dbReference type="STRING" id="1097556.R4XE31"/>
<evidence type="ECO:0000256" key="1">
    <source>
        <dbReference type="ARBA" id="ARBA00001946"/>
    </source>
</evidence>
<dbReference type="GO" id="GO:0005739">
    <property type="term" value="C:mitochondrion"/>
    <property type="evidence" value="ECO:0007669"/>
    <property type="project" value="TreeGrafter"/>
</dbReference>
<dbReference type="HAMAP" id="MF_00321">
    <property type="entry name" value="GTPase_EngB"/>
    <property type="match status" value="1"/>
</dbReference>
<evidence type="ECO:0000313" key="10">
    <source>
        <dbReference type="Proteomes" id="UP000013776"/>
    </source>
</evidence>
<protein>
    <recommendedName>
        <fullName evidence="3">GTP-binding protein 8</fullName>
    </recommendedName>
</protein>
<evidence type="ECO:0000256" key="7">
    <source>
        <dbReference type="ARBA" id="ARBA00023134"/>
    </source>
</evidence>
<dbReference type="PANTHER" id="PTHR46498:SF1">
    <property type="entry name" value="GTP-BINDING PROTEIN 8"/>
    <property type="match status" value="1"/>
</dbReference>
<keyword evidence="10" id="KW-1185">Reference proteome</keyword>
<dbReference type="PANTHER" id="PTHR46498">
    <property type="entry name" value="GTP-BINDING PROTEIN 8"/>
    <property type="match status" value="1"/>
</dbReference>
<sequence length="261" mass="28714">MNGTKTKARPALRVLSRRWDGLLAPTPREIEASKRIFAHEGRFVWSASSVHVVPEPSVPEIAFLGRSNVGKSTLLNVLLGRKRHKLVRTSSRPGQTQALNGFSVGGEVCLVDTPGYGYRSREAWGPLIETYLRSRRTLKRACLLVEASHGFKTHDEALVHALARDGVPFQVVLTKVDKLAPPALLELLAYSETYLRKAGKAAVWGEVLGVSSDERRLGIPELRSSLCLVSGLLSKSVLDGTADALPKKVRRKSRPETMFTK</sequence>
<dbReference type="GO" id="GO:0046872">
    <property type="term" value="F:metal ion binding"/>
    <property type="evidence" value="ECO:0007669"/>
    <property type="project" value="UniProtKB-KW"/>
</dbReference>
<name>R4XE31_TAPDE</name>
<dbReference type="VEuPathDB" id="FungiDB:TAPDE_002814"/>
<evidence type="ECO:0000313" key="9">
    <source>
        <dbReference type="EMBL" id="CCG82690.1"/>
    </source>
</evidence>
<evidence type="ECO:0000256" key="4">
    <source>
        <dbReference type="ARBA" id="ARBA00022723"/>
    </source>
</evidence>
<comment type="caution">
    <text evidence="9">The sequence shown here is derived from an EMBL/GenBank/DDBJ whole genome shotgun (WGS) entry which is preliminary data.</text>
</comment>
<dbReference type="Pfam" id="PF01926">
    <property type="entry name" value="MMR_HSR1"/>
    <property type="match status" value="1"/>
</dbReference>
<organism evidence="9 10">
    <name type="scientific">Taphrina deformans (strain PYCC 5710 / ATCC 11124 / CBS 356.35 / IMI 108563 / JCM 9778 / NBRC 8474)</name>
    <name type="common">Peach leaf curl fungus</name>
    <name type="synonym">Lalaria deformans</name>
    <dbReference type="NCBI Taxonomy" id="1097556"/>
    <lineage>
        <taxon>Eukaryota</taxon>
        <taxon>Fungi</taxon>
        <taxon>Dikarya</taxon>
        <taxon>Ascomycota</taxon>
        <taxon>Taphrinomycotina</taxon>
        <taxon>Taphrinomycetes</taxon>
        <taxon>Taphrinales</taxon>
        <taxon>Taphrinaceae</taxon>
        <taxon>Taphrina</taxon>
    </lineage>
</organism>
<dbReference type="PROSITE" id="PS51706">
    <property type="entry name" value="G_ENGB"/>
    <property type="match status" value="1"/>
</dbReference>
<dbReference type="OrthoDB" id="391988at2759"/>
<dbReference type="InterPro" id="IPR030393">
    <property type="entry name" value="G_ENGB_dom"/>
</dbReference>
<dbReference type="Proteomes" id="UP000013776">
    <property type="component" value="Unassembled WGS sequence"/>
</dbReference>
<keyword evidence="6" id="KW-0460">Magnesium</keyword>
<dbReference type="InterPro" id="IPR027417">
    <property type="entry name" value="P-loop_NTPase"/>
</dbReference>
<dbReference type="NCBIfam" id="TIGR03598">
    <property type="entry name" value="GTPase_YsxC"/>
    <property type="match status" value="1"/>
</dbReference>
<dbReference type="CDD" id="cd01876">
    <property type="entry name" value="YihA_EngB"/>
    <property type="match status" value="1"/>
</dbReference>